<keyword evidence="3 5" id="KW-0560">Oxidoreductase</keyword>
<dbReference type="Proteomes" id="UP000007305">
    <property type="component" value="Chromosome 3"/>
</dbReference>
<keyword evidence="8" id="KW-1185">Reference proteome</keyword>
<evidence type="ECO:0000256" key="3">
    <source>
        <dbReference type="ARBA" id="ARBA00023002"/>
    </source>
</evidence>
<dbReference type="InterPro" id="IPR044861">
    <property type="entry name" value="IPNS-like_FE2OG_OXY"/>
</dbReference>
<proteinExistence type="evidence at protein level"/>
<protein>
    <recommendedName>
        <fullName evidence="6">Fe2OG dioxygenase domain-containing protein</fullName>
    </recommendedName>
</protein>
<dbReference type="Pfam" id="PF03171">
    <property type="entry name" value="2OG-FeII_Oxy"/>
    <property type="match status" value="1"/>
</dbReference>
<dbReference type="InterPro" id="IPR050295">
    <property type="entry name" value="Plant_2OG-oxidoreductases"/>
</dbReference>
<keyword evidence="9" id="KW-1267">Proteomics identification</keyword>
<reference evidence="8" key="1">
    <citation type="submission" date="2015-12" db="EMBL/GenBank/DDBJ databases">
        <title>Update maize B73 reference genome by single molecule sequencing technologies.</title>
        <authorList>
            <consortium name="Maize Genome Sequencing Project"/>
            <person name="Ware D."/>
        </authorList>
    </citation>
    <scope>NUCLEOTIDE SEQUENCE [LARGE SCALE GENOMIC DNA]</scope>
    <source>
        <strain evidence="8">cv. B73</strain>
    </source>
</reference>
<feature type="domain" description="Fe2OG dioxygenase" evidence="6">
    <location>
        <begin position="180"/>
        <end position="282"/>
    </location>
</feature>
<sequence length="330" mass="36923">MASESRIAQVATTIPVRNVQDLAACDAGELTADALERYVRPDIDKDAVLYEHSGELPVVDLGRLNPQHWEEEAAAKLRYACEEWGFFQVLNHGVPEEVMVSIKRDIQEFFELPLDVKNAYAQTPGDLQGYGQAYVFSNDQKLDWKSLEDYSAEVEKVAHSIATAIGKILNIDPELMSDKYAVQVLRMNYYPPCTSMPEKVLGFSPHSDGSFLTILSQVNSVEGLQIKRHDAWVPVKPHPEALLVNVGDFLEIMTNGKFKSIEHRVIINAHKERLSVSAFHSPKFDGVVSPATATPTENLLYRTVKVEGYIKHSMSNKLDGKRALDHAKAF</sequence>
<dbReference type="Gramene" id="Zm00001eb133270_T001">
    <property type="protein sequence ID" value="Zm00001eb133270_P001"/>
    <property type="gene ID" value="Zm00001eb133270"/>
</dbReference>
<dbReference type="InParanoid" id="A0A804N407"/>
<comment type="similarity">
    <text evidence="1 5">Belongs to the iron/ascorbate-dependent oxidoreductase family.</text>
</comment>
<dbReference type="Pfam" id="PF14226">
    <property type="entry name" value="DIOX_N"/>
    <property type="match status" value="1"/>
</dbReference>
<dbReference type="GO" id="GO:0046872">
    <property type="term" value="F:metal ion binding"/>
    <property type="evidence" value="ECO:0007669"/>
    <property type="project" value="UniProtKB-KW"/>
</dbReference>
<dbReference type="InterPro" id="IPR005123">
    <property type="entry name" value="Oxoglu/Fe-dep_dioxygenase_dom"/>
</dbReference>
<evidence type="ECO:0000313" key="8">
    <source>
        <dbReference type="Proteomes" id="UP000007305"/>
    </source>
</evidence>
<dbReference type="AlphaFoldDB" id="A0A804N407"/>
<reference evidence="7" key="3">
    <citation type="submission" date="2021-05" db="UniProtKB">
        <authorList>
            <consortium name="EnsemblPlants"/>
        </authorList>
    </citation>
    <scope>IDENTIFICATION</scope>
    <source>
        <strain evidence="7">cv. B73</strain>
    </source>
</reference>
<evidence type="ECO:0000256" key="4">
    <source>
        <dbReference type="ARBA" id="ARBA00023004"/>
    </source>
</evidence>
<evidence type="ECO:0000256" key="2">
    <source>
        <dbReference type="ARBA" id="ARBA00022723"/>
    </source>
</evidence>
<dbReference type="PANTHER" id="PTHR47991">
    <property type="entry name" value="OXOGLUTARATE/IRON-DEPENDENT DIOXYGENASE"/>
    <property type="match status" value="1"/>
</dbReference>
<keyword evidence="4 5" id="KW-0408">Iron</keyword>
<keyword evidence="2 5" id="KW-0479">Metal-binding</keyword>
<name>A0A804N407_MAIZE</name>
<dbReference type="EnsemblPlants" id="Zm00001eb133270_T001">
    <property type="protein sequence ID" value="Zm00001eb133270_P001"/>
    <property type="gene ID" value="Zm00001eb133270"/>
</dbReference>
<dbReference type="PROSITE" id="PS51471">
    <property type="entry name" value="FE2OG_OXY"/>
    <property type="match status" value="1"/>
</dbReference>
<evidence type="ECO:0000256" key="5">
    <source>
        <dbReference type="RuleBase" id="RU003682"/>
    </source>
</evidence>
<dbReference type="GO" id="GO:0016491">
    <property type="term" value="F:oxidoreductase activity"/>
    <property type="evidence" value="ECO:0007669"/>
    <property type="project" value="UniProtKB-KW"/>
</dbReference>
<dbReference type="SUPFAM" id="SSF51197">
    <property type="entry name" value="Clavaminate synthase-like"/>
    <property type="match status" value="1"/>
</dbReference>
<dbReference type="Gene3D" id="2.60.120.330">
    <property type="entry name" value="B-lactam Antibiotic, Isopenicillin N Synthase, Chain"/>
    <property type="match status" value="1"/>
</dbReference>
<evidence type="ECO:0000259" key="6">
    <source>
        <dbReference type="PROSITE" id="PS51471"/>
    </source>
</evidence>
<reference evidence="7" key="2">
    <citation type="submission" date="2019-07" db="EMBL/GenBank/DDBJ databases">
        <authorList>
            <person name="Seetharam A."/>
            <person name="Woodhouse M."/>
            <person name="Cannon E."/>
        </authorList>
    </citation>
    <scope>NUCLEOTIDE SEQUENCE [LARGE SCALE GENOMIC DNA]</scope>
    <source>
        <strain evidence="7">cv. B73</strain>
    </source>
</reference>
<accession>A0A804N407</accession>
<dbReference type="InterPro" id="IPR026992">
    <property type="entry name" value="DIOX_N"/>
</dbReference>
<dbReference type="FunFam" id="2.60.120.330:FF:000079">
    <property type="entry name" value="Protein SRG1"/>
    <property type="match status" value="1"/>
</dbReference>
<evidence type="ECO:0000313" key="7">
    <source>
        <dbReference type="EnsemblPlants" id="Zm00001eb133270_P001"/>
    </source>
</evidence>
<organism evidence="7 8">
    <name type="scientific">Zea mays</name>
    <name type="common">Maize</name>
    <dbReference type="NCBI Taxonomy" id="4577"/>
    <lineage>
        <taxon>Eukaryota</taxon>
        <taxon>Viridiplantae</taxon>
        <taxon>Streptophyta</taxon>
        <taxon>Embryophyta</taxon>
        <taxon>Tracheophyta</taxon>
        <taxon>Spermatophyta</taxon>
        <taxon>Magnoliopsida</taxon>
        <taxon>Liliopsida</taxon>
        <taxon>Poales</taxon>
        <taxon>Poaceae</taxon>
        <taxon>PACMAD clade</taxon>
        <taxon>Panicoideae</taxon>
        <taxon>Andropogonodae</taxon>
        <taxon>Andropogoneae</taxon>
        <taxon>Tripsacinae</taxon>
        <taxon>Zea</taxon>
    </lineage>
</organism>
<evidence type="ECO:0000256" key="1">
    <source>
        <dbReference type="ARBA" id="ARBA00008056"/>
    </source>
</evidence>
<dbReference type="InterPro" id="IPR027443">
    <property type="entry name" value="IPNS-like_sf"/>
</dbReference>
<evidence type="ECO:0007829" key="9">
    <source>
        <dbReference type="PeptideAtlas" id="A0A804N407"/>
    </source>
</evidence>